<comment type="subcellular location">
    <subcellularLocation>
        <location evidence="1">Membrane</location>
        <topology evidence="1">Single-pass membrane protein</topology>
    </subcellularLocation>
</comment>
<evidence type="ECO:0000256" key="11">
    <source>
        <dbReference type="SAM" id="Phobius"/>
    </source>
</evidence>
<name>A0A3A4N671_ABYX5</name>
<evidence type="ECO:0000256" key="10">
    <source>
        <dbReference type="SAM" id="MobiDB-lite"/>
    </source>
</evidence>
<evidence type="ECO:0000256" key="8">
    <source>
        <dbReference type="ARBA" id="ARBA00023136"/>
    </source>
</evidence>
<dbReference type="Gene3D" id="1.20.5.3310">
    <property type="match status" value="1"/>
</dbReference>
<evidence type="ECO:0000256" key="9">
    <source>
        <dbReference type="SAM" id="Coils"/>
    </source>
</evidence>
<comment type="caution">
    <text evidence="12">The sequence shown here is derived from an EMBL/GenBank/DDBJ whole genome shotgun (WGS) entry which is preliminary data.</text>
</comment>
<dbReference type="Proteomes" id="UP000265882">
    <property type="component" value="Unassembled WGS sequence"/>
</dbReference>
<accession>A0A3A4N671</accession>
<feature type="region of interest" description="Disordered" evidence="10">
    <location>
        <begin position="75"/>
        <end position="114"/>
    </location>
</feature>
<keyword evidence="5" id="KW-0653">Protein transport</keyword>
<keyword evidence="6 11" id="KW-1133">Transmembrane helix</keyword>
<dbReference type="GO" id="GO:0043953">
    <property type="term" value="P:protein transport by the Tat complex"/>
    <property type="evidence" value="ECO:0007669"/>
    <property type="project" value="InterPro"/>
</dbReference>
<dbReference type="PANTHER" id="PTHR33162">
    <property type="entry name" value="SEC-INDEPENDENT PROTEIN TRANSLOCASE PROTEIN TATA, CHLOROPLASTIC"/>
    <property type="match status" value="1"/>
</dbReference>
<dbReference type="EMBL" id="QZKU01000142">
    <property type="protein sequence ID" value="RJP14852.1"/>
    <property type="molecule type" value="Genomic_DNA"/>
</dbReference>
<keyword evidence="8 11" id="KW-0472">Membrane</keyword>
<evidence type="ECO:0000256" key="6">
    <source>
        <dbReference type="ARBA" id="ARBA00022989"/>
    </source>
</evidence>
<feature type="coiled-coil region" evidence="9">
    <location>
        <begin position="29"/>
        <end position="56"/>
    </location>
</feature>
<dbReference type="PANTHER" id="PTHR33162:SF1">
    <property type="entry name" value="SEC-INDEPENDENT PROTEIN TRANSLOCASE PROTEIN TATA, CHLOROPLASTIC"/>
    <property type="match status" value="1"/>
</dbReference>
<evidence type="ECO:0000256" key="1">
    <source>
        <dbReference type="ARBA" id="ARBA00004167"/>
    </source>
</evidence>
<reference evidence="12 13" key="1">
    <citation type="journal article" date="2017" name="ISME J.">
        <title>Energy and carbon metabolisms in a deep terrestrial subsurface fluid microbial community.</title>
        <authorList>
            <person name="Momper L."/>
            <person name="Jungbluth S.P."/>
            <person name="Lee M.D."/>
            <person name="Amend J.P."/>
        </authorList>
    </citation>
    <scope>NUCLEOTIDE SEQUENCE [LARGE SCALE GENOMIC DNA]</scope>
    <source>
        <strain evidence="12">SURF_5</strain>
    </source>
</reference>
<evidence type="ECO:0000313" key="12">
    <source>
        <dbReference type="EMBL" id="RJP14852.1"/>
    </source>
</evidence>
<keyword evidence="9" id="KW-0175">Coiled coil</keyword>
<evidence type="ECO:0000256" key="7">
    <source>
        <dbReference type="ARBA" id="ARBA00023010"/>
    </source>
</evidence>
<dbReference type="InterPro" id="IPR003369">
    <property type="entry name" value="TatA/B/E"/>
</dbReference>
<keyword evidence="7" id="KW-0811">Translocation</keyword>
<protein>
    <submittedName>
        <fullName evidence="12">Twin-arginine translocase subunit TatB</fullName>
    </submittedName>
</protein>
<keyword evidence="3" id="KW-1003">Cell membrane</keyword>
<dbReference type="GO" id="GO:0016020">
    <property type="term" value="C:membrane"/>
    <property type="evidence" value="ECO:0007669"/>
    <property type="project" value="UniProtKB-SubCell"/>
</dbReference>
<evidence type="ECO:0000256" key="2">
    <source>
        <dbReference type="ARBA" id="ARBA00022448"/>
    </source>
</evidence>
<dbReference type="Pfam" id="PF02416">
    <property type="entry name" value="TatA_B_E"/>
    <property type="match status" value="1"/>
</dbReference>
<evidence type="ECO:0000256" key="4">
    <source>
        <dbReference type="ARBA" id="ARBA00022692"/>
    </source>
</evidence>
<dbReference type="InterPro" id="IPR018448">
    <property type="entry name" value="TatB"/>
</dbReference>
<evidence type="ECO:0000256" key="5">
    <source>
        <dbReference type="ARBA" id="ARBA00022927"/>
    </source>
</evidence>
<sequence>MIGIGPVELLVILIVALIVFGPERMPELARNLAKLVRDLRGAMDEVREQFNELTKEDLLPTKEIDAYYRETIDSVKKSIEPPPDMPDIKDINAEVEQSIRQIDNPPPDKSEQQT</sequence>
<dbReference type="GO" id="GO:0008320">
    <property type="term" value="F:protein transmembrane transporter activity"/>
    <property type="evidence" value="ECO:0007669"/>
    <property type="project" value="InterPro"/>
</dbReference>
<proteinExistence type="predicted"/>
<evidence type="ECO:0000313" key="13">
    <source>
        <dbReference type="Proteomes" id="UP000265882"/>
    </source>
</evidence>
<keyword evidence="4 11" id="KW-0812">Transmembrane</keyword>
<dbReference type="PRINTS" id="PR01506">
    <property type="entry name" value="TATBPROTEIN"/>
</dbReference>
<dbReference type="AlphaFoldDB" id="A0A3A4N671"/>
<evidence type="ECO:0000256" key="3">
    <source>
        <dbReference type="ARBA" id="ARBA00022475"/>
    </source>
</evidence>
<keyword evidence="2" id="KW-0813">Transport</keyword>
<dbReference type="NCBIfam" id="TIGR01410">
    <property type="entry name" value="tatB"/>
    <property type="match status" value="1"/>
</dbReference>
<feature type="transmembrane region" description="Helical" evidence="11">
    <location>
        <begin position="6"/>
        <end position="22"/>
    </location>
</feature>
<organism evidence="12 13">
    <name type="scientific">Abyssobacteria bacterium (strain SURF_5)</name>
    <dbReference type="NCBI Taxonomy" id="2093360"/>
    <lineage>
        <taxon>Bacteria</taxon>
        <taxon>Pseudomonadati</taxon>
        <taxon>Candidatus Hydrogenedentota</taxon>
        <taxon>Candidatus Abyssobacteria</taxon>
    </lineage>
</organism>
<gene>
    <name evidence="12" type="primary">tatB</name>
    <name evidence="12" type="ORF">C4520_21145</name>
</gene>